<dbReference type="InterPro" id="IPR036396">
    <property type="entry name" value="Cyt_P450_sf"/>
</dbReference>
<dbReference type="Proteomes" id="UP001194746">
    <property type="component" value="Unassembled WGS sequence"/>
</dbReference>
<comment type="cofactor">
    <cofactor evidence="1 8">
        <name>heme</name>
        <dbReference type="ChEBI" id="CHEBI:30413"/>
    </cofactor>
</comment>
<dbReference type="PANTHER" id="PTHR24305">
    <property type="entry name" value="CYTOCHROME P450"/>
    <property type="match status" value="1"/>
</dbReference>
<dbReference type="InterPro" id="IPR001128">
    <property type="entry name" value="Cyt_P450"/>
</dbReference>
<evidence type="ECO:0000256" key="1">
    <source>
        <dbReference type="ARBA" id="ARBA00001971"/>
    </source>
</evidence>
<protein>
    <recommendedName>
        <fullName evidence="12">Cytochrome P450</fullName>
    </recommendedName>
</protein>
<keyword evidence="5 9" id="KW-0560">Oxidoreductase</keyword>
<reference evidence="10" key="1">
    <citation type="journal article" date="2019" name="Beilstein J. Org. Chem.">
        <title>Nanangenines: drimane sesquiterpenoids as the dominant metabolite cohort of a novel Australian fungus, Aspergillus nanangensis.</title>
        <authorList>
            <person name="Lacey H.J."/>
            <person name="Gilchrist C.L.M."/>
            <person name="Crombie A."/>
            <person name="Kalaitzis J.A."/>
            <person name="Vuong D."/>
            <person name="Rutledge P.J."/>
            <person name="Turner P."/>
            <person name="Pitt J.I."/>
            <person name="Lacey E."/>
            <person name="Chooi Y.H."/>
            <person name="Piggott A.M."/>
        </authorList>
    </citation>
    <scope>NUCLEOTIDE SEQUENCE</scope>
    <source>
        <strain evidence="10">MST-FP2251</strain>
    </source>
</reference>
<evidence type="ECO:0000256" key="9">
    <source>
        <dbReference type="RuleBase" id="RU000461"/>
    </source>
</evidence>
<dbReference type="GO" id="GO:0020037">
    <property type="term" value="F:heme binding"/>
    <property type="evidence" value="ECO:0007669"/>
    <property type="project" value="InterPro"/>
</dbReference>
<reference evidence="10" key="2">
    <citation type="submission" date="2020-02" db="EMBL/GenBank/DDBJ databases">
        <authorList>
            <person name="Gilchrist C.L.M."/>
            <person name="Chooi Y.-H."/>
        </authorList>
    </citation>
    <scope>NUCLEOTIDE SEQUENCE</scope>
    <source>
        <strain evidence="10">MST-FP2251</strain>
    </source>
</reference>
<dbReference type="PANTHER" id="PTHR24305:SF29">
    <property type="entry name" value="BENZOATE-PARA-HYDROXYLASE"/>
    <property type="match status" value="1"/>
</dbReference>
<evidence type="ECO:0000256" key="8">
    <source>
        <dbReference type="PIRSR" id="PIRSR602401-1"/>
    </source>
</evidence>
<keyword evidence="4 8" id="KW-0479">Metal-binding</keyword>
<evidence type="ECO:0000256" key="7">
    <source>
        <dbReference type="ARBA" id="ARBA00023033"/>
    </source>
</evidence>
<dbReference type="AlphaFoldDB" id="A0AAD4GZF0"/>
<evidence type="ECO:0000256" key="5">
    <source>
        <dbReference type="ARBA" id="ARBA00023002"/>
    </source>
</evidence>
<gene>
    <name evidence="10" type="ORF">FE257_006575</name>
</gene>
<keyword evidence="6 8" id="KW-0408">Iron</keyword>
<name>A0AAD4GZF0_ASPNN</name>
<dbReference type="PRINTS" id="PR00385">
    <property type="entry name" value="P450"/>
</dbReference>
<evidence type="ECO:0008006" key="12">
    <source>
        <dbReference type="Google" id="ProtNLM"/>
    </source>
</evidence>
<proteinExistence type="inferred from homology"/>
<keyword evidence="11" id="KW-1185">Reference proteome</keyword>
<accession>A0AAD4GZF0</accession>
<evidence type="ECO:0000256" key="6">
    <source>
        <dbReference type="ARBA" id="ARBA00023004"/>
    </source>
</evidence>
<feature type="binding site" description="axial binding residue" evidence="8">
    <location>
        <position position="313"/>
    </location>
    <ligand>
        <name>heme</name>
        <dbReference type="ChEBI" id="CHEBI:30413"/>
    </ligand>
    <ligandPart>
        <name>Fe</name>
        <dbReference type="ChEBI" id="CHEBI:18248"/>
    </ligandPart>
</feature>
<dbReference type="PRINTS" id="PR00463">
    <property type="entry name" value="EP450I"/>
</dbReference>
<evidence type="ECO:0000313" key="11">
    <source>
        <dbReference type="Proteomes" id="UP001194746"/>
    </source>
</evidence>
<dbReference type="EMBL" id="VCAU01000003">
    <property type="protein sequence ID" value="KAF9894685.1"/>
    <property type="molecule type" value="Genomic_DNA"/>
</dbReference>
<dbReference type="InterPro" id="IPR017972">
    <property type="entry name" value="Cyt_P450_CS"/>
</dbReference>
<dbReference type="InterPro" id="IPR002401">
    <property type="entry name" value="Cyt_P450_E_grp-I"/>
</dbReference>
<dbReference type="InterPro" id="IPR050121">
    <property type="entry name" value="Cytochrome_P450_monoxygenase"/>
</dbReference>
<dbReference type="Pfam" id="PF00067">
    <property type="entry name" value="p450"/>
    <property type="match status" value="1"/>
</dbReference>
<evidence type="ECO:0000256" key="2">
    <source>
        <dbReference type="ARBA" id="ARBA00010617"/>
    </source>
</evidence>
<organism evidence="10 11">
    <name type="scientific">Aspergillus nanangensis</name>
    <dbReference type="NCBI Taxonomy" id="2582783"/>
    <lineage>
        <taxon>Eukaryota</taxon>
        <taxon>Fungi</taxon>
        <taxon>Dikarya</taxon>
        <taxon>Ascomycota</taxon>
        <taxon>Pezizomycotina</taxon>
        <taxon>Eurotiomycetes</taxon>
        <taxon>Eurotiomycetidae</taxon>
        <taxon>Eurotiales</taxon>
        <taxon>Aspergillaceae</taxon>
        <taxon>Aspergillus</taxon>
        <taxon>Aspergillus subgen. Circumdati</taxon>
    </lineage>
</organism>
<evidence type="ECO:0000313" key="10">
    <source>
        <dbReference type="EMBL" id="KAF9894685.1"/>
    </source>
</evidence>
<keyword evidence="3 8" id="KW-0349">Heme</keyword>
<keyword evidence="7 9" id="KW-0503">Monooxygenase</keyword>
<dbReference type="GO" id="GO:0005506">
    <property type="term" value="F:iron ion binding"/>
    <property type="evidence" value="ECO:0007669"/>
    <property type="project" value="InterPro"/>
</dbReference>
<comment type="caution">
    <text evidence="10">The sequence shown here is derived from an EMBL/GenBank/DDBJ whole genome shotgun (WGS) entry which is preliminary data.</text>
</comment>
<dbReference type="Gene3D" id="1.10.630.10">
    <property type="entry name" value="Cytochrome P450"/>
    <property type="match status" value="1"/>
</dbReference>
<evidence type="ECO:0000256" key="4">
    <source>
        <dbReference type="ARBA" id="ARBA00022723"/>
    </source>
</evidence>
<dbReference type="PROSITE" id="PS00086">
    <property type="entry name" value="CYTOCHROME_P450"/>
    <property type="match status" value="1"/>
</dbReference>
<dbReference type="SUPFAM" id="SSF48264">
    <property type="entry name" value="Cytochrome P450"/>
    <property type="match status" value="1"/>
</dbReference>
<sequence length="369" mass="41542">MNPAFSARNLQDFEPYMSQHIHKLLNCLRRQLEPSKSFEVDFNKYSNFLAFDVIGDFAFGESFNFLDREEDYLNLIEAIDARGEVLNALGHAPLFLRPLIKWLPFDPFWSQGLRGTKSLGVIGTKAYFERKSQSGARKDLLSYLFNAKDPQTGGNLEEKEIIAESISFIVGGSDTTSTSMTNVVDIVSRSRKLLEVLQKELDGAFPGELAPDWVAPFKEVESLPILNAIVRETMRIRPTSATGLERVTPKGGKVIAGNFVPEGTLVSVPTLAIHRCPSAFMDAETFFYERWLEKDSGALLDSFVPFSVGPRACIGRNFAWMEMLKTLATLFKLFDMERTHAGGTPSREGFFMKTKECRINLKLRQIPRS</sequence>
<dbReference type="GO" id="GO:0016705">
    <property type="term" value="F:oxidoreductase activity, acting on paired donors, with incorporation or reduction of molecular oxygen"/>
    <property type="evidence" value="ECO:0007669"/>
    <property type="project" value="InterPro"/>
</dbReference>
<comment type="similarity">
    <text evidence="2 9">Belongs to the cytochrome P450 family.</text>
</comment>
<dbReference type="GO" id="GO:0004497">
    <property type="term" value="F:monooxygenase activity"/>
    <property type="evidence" value="ECO:0007669"/>
    <property type="project" value="UniProtKB-KW"/>
</dbReference>
<evidence type="ECO:0000256" key="3">
    <source>
        <dbReference type="ARBA" id="ARBA00022617"/>
    </source>
</evidence>